<dbReference type="PRINTS" id="PR00449">
    <property type="entry name" value="RASTRNSFRMNG"/>
</dbReference>
<organism evidence="2">
    <name type="scientific">Tetrahymena thermophila</name>
    <dbReference type="NCBI Taxonomy" id="5911"/>
    <lineage>
        <taxon>Eukaryota</taxon>
        <taxon>Sar</taxon>
        <taxon>Alveolata</taxon>
        <taxon>Ciliophora</taxon>
        <taxon>Intramacronucleata</taxon>
        <taxon>Oligohymenophorea</taxon>
        <taxon>Hymenostomatida</taxon>
        <taxon>Tetrahymenina</taxon>
        <taxon>Tetrahymenidae</taxon>
        <taxon>Tetrahymena</taxon>
    </lineage>
</organism>
<dbReference type="SMART" id="SM00175">
    <property type="entry name" value="RAB"/>
    <property type="match status" value="1"/>
</dbReference>
<dbReference type="InterPro" id="IPR001806">
    <property type="entry name" value="Small_GTPase"/>
</dbReference>
<dbReference type="GO" id="GO:0003924">
    <property type="term" value="F:GTPase activity"/>
    <property type="evidence" value="ECO:0007669"/>
    <property type="project" value="InterPro"/>
</dbReference>
<dbReference type="CDD" id="cd00154">
    <property type="entry name" value="Rab"/>
    <property type="match status" value="1"/>
</dbReference>
<dbReference type="Gene3D" id="3.40.50.300">
    <property type="entry name" value="P-loop containing nucleotide triphosphate hydrolases"/>
    <property type="match status" value="1"/>
</dbReference>
<accession>E1CB28</accession>
<dbReference type="PROSITE" id="PS51421">
    <property type="entry name" value="RAS"/>
    <property type="match status" value="1"/>
</dbReference>
<protein>
    <submittedName>
        <fullName evidence="2">Rab-family small GTPase RabX1E</fullName>
    </submittedName>
</protein>
<proteinExistence type="evidence at transcript level"/>
<reference evidence="2" key="1">
    <citation type="journal article" date="2010" name="J. Eukaryot. Microbiol.">
        <title>Marked amplification and diversification of products of ras genes from rat brain, Rab GTPases, in the ciliates Tetrahymena thermophila and Paramecium tetraurelia.</title>
        <authorList>
            <person name="Saito-Nakano Y."/>
            <person name="Nakahara T."/>
            <person name="Nakano K."/>
            <person name="Nozaki T."/>
            <person name="Numata O."/>
        </authorList>
    </citation>
    <scope>NUCLEOTIDE SEQUENCE</scope>
</reference>
<sequence length="176" mass="21122">MDKLLNQSNQIKILLFGDYLTGKSSLLIRYFQDKFYDYPDLFRREFYQKILKSGKDEINLYICEFDSNERMYYIKQFFYRTSSFIIICYDVTNRQSFQKAYNWYLDFKNSSNNKYVVLSLIGNKCDLQEEHRQVSYQEAQQLAQSLGMVFFEISAKTGYHVNELFDFIITQAQNIA</sequence>
<name>E1CB28_TETTH</name>
<dbReference type="FunFam" id="3.40.50.300:FF:001447">
    <property type="entry name" value="Ras-related protein Rab-1B"/>
    <property type="match status" value="1"/>
</dbReference>
<keyword evidence="1" id="KW-0547">Nucleotide-binding</keyword>
<dbReference type="InterPro" id="IPR005225">
    <property type="entry name" value="Small_GTP-bd"/>
</dbReference>
<dbReference type="PROSITE" id="PS51419">
    <property type="entry name" value="RAB"/>
    <property type="match status" value="1"/>
</dbReference>
<dbReference type="InterPro" id="IPR027417">
    <property type="entry name" value="P-loop_NTPase"/>
</dbReference>
<dbReference type="NCBIfam" id="TIGR00231">
    <property type="entry name" value="small_GTP"/>
    <property type="match status" value="1"/>
</dbReference>
<evidence type="ECO:0000256" key="1">
    <source>
        <dbReference type="ARBA" id="ARBA00022741"/>
    </source>
</evidence>
<gene>
    <name evidence="2" type="primary">RABX1E</name>
</gene>
<dbReference type="Pfam" id="PF00071">
    <property type="entry name" value="Ras"/>
    <property type="match status" value="1"/>
</dbReference>
<dbReference type="GO" id="GO:0005525">
    <property type="term" value="F:GTP binding"/>
    <property type="evidence" value="ECO:0007669"/>
    <property type="project" value="InterPro"/>
</dbReference>
<dbReference type="PANTHER" id="PTHR47978">
    <property type="match status" value="1"/>
</dbReference>
<evidence type="ECO:0000313" key="2">
    <source>
        <dbReference type="EMBL" id="BAJ21318.1"/>
    </source>
</evidence>
<dbReference type="AlphaFoldDB" id="E1CB28"/>
<dbReference type="EMBL" id="AB365938">
    <property type="protein sequence ID" value="BAJ21318.1"/>
    <property type="molecule type" value="mRNA"/>
</dbReference>
<dbReference type="SMART" id="SM00173">
    <property type="entry name" value="RAS"/>
    <property type="match status" value="1"/>
</dbReference>
<dbReference type="SUPFAM" id="SSF52540">
    <property type="entry name" value="P-loop containing nucleoside triphosphate hydrolases"/>
    <property type="match status" value="1"/>
</dbReference>
<dbReference type="SMART" id="SM00174">
    <property type="entry name" value="RHO"/>
    <property type="match status" value="1"/>
</dbReference>